<proteinExistence type="predicted"/>
<name>A0AAW2Y6D7_9LAMI</name>
<sequence>MYCGSSREVWLALQRRYSRSNGLMVFQIQRDISSVSQGVLSLTAYPKLMKLWNELACLAPAPKCTCGGCSCGVNEAISVLTASTQVMQFLMGLHETFDSERSQILMQDPLPDVEKDFSMVFAVEKQRVVHLDVVEET</sequence>
<comment type="caution">
    <text evidence="1">The sequence shown here is derived from an EMBL/GenBank/DDBJ whole genome shotgun (WGS) entry which is preliminary data.</text>
</comment>
<gene>
    <name evidence="1" type="ORF">Slati_0015100</name>
</gene>
<reference evidence="1" key="1">
    <citation type="submission" date="2020-06" db="EMBL/GenBank/DDBJ databases">
        <authorList>
            <person name="Li T."/>
            <person name="Hu X."/>
            <person name="Zhang T."/>
            <person name="Song X."/>
            <person name="Zhang H."/>
            <person name="Dai N."/>
            <person name="Sheng W."/>
            <person name="Hou X."/>
            <person name="Wei L."/>
        </authorList>
    </citation>
    <scope>NUCLEOTIDE SEQUENCE</scope>
    <source>
        <strain evidence="1">KEN1</strain>
        <tissue evidence="1">Leaf</tissue>
    </source>
</reference>
<dbReference type="PANTHER" id="PTHR34222:SF99">
    <property type="entry name" value="PROTEIN, PUTATIVE-RELATED"/>
    <property type="match status" value="1"/>
</dbReference>
<dbReference type="EMBL" id="JACGWN010000001">
    <property type="protein sequence ID" value="KAL0461275.1"/>
    <property type="molecule type" value="Genomic_DNA"/>
</dbReference>
<evidence type="ECO:0000313" key="1">
    <source>
        <dbReference type="EMBL" id="KAL0461275.1"/>
    </source>
</evidence>
<organism evidence="1">
    <name type="scientific">Sesamum latifolium</name>
    <dbReference type="NCBI Taxonomy" id="2727402"/>
    <lineage>
        <taxon>Eukaryota</taxon>
        <taxon>Viridiplantae</taxon>
        <taxon>Streptophyta</taxon>
        <taxon>Embryophyta</taxon>
        <taxon>Tracheophyta</taxon>
        <taxon>Spermatophyta</taxon>
        <taxon>Magnoliopsida</taxon>
        <taxon>eudicotyledons</taxon>
        <taxon>Gunneridae</taxon>
        <taxon>Pentapetalae</taxon>
        <taxon>asterids</taxon>
        <taxon>lamiids</taxon>
        <taxon>Lamiales</taxon>
        <taxon>Pedaliaceae</taxon>
        <taxon>Sesamum</taxon>
    </lineage>
</organism>
<reference evidence="1" key="2">
    <citation type="journal article" date="2024" name="Plant">
        <title>Genomic evolution and insights into agronomic trait innovations of Sesamum species.</title>
        <authorList>
            <person name="Miao H."/>
            <person name="Wang L."/>
            <person name="Qu L."/>
            <person name="Liu H."/>
            <person name="Sun Y."/>
            <person name="Le M."/>
            <person name="Wang Q."/>
            <person name="Wei S."/>
            <person name="Zheng Y."/>
            <person name="Lin W."/>
            <person name="Duan Y."/>
            <person name="Cao H."/>
            <person name="Xiong S."/>
            <person name="Wang X."/>
            <person name="Wei L."/>
            <person name="Li C."/>
            <person name="Ma Q."/>
            <person name="Ju M."/>
            <person name="Zhao R."/>
            <person name="Li G."/>
            <person name="Mu C."/>
            <person name="Tian Q."/>
            <person name="Mei H."/>
            <person name="Zhang T."/>
            <person name="Gao T."/>
            <person name="Zhang H."/>
        </authorList>
    </citation>
    <scope>NUCLEOTIDE SEQUENCE</scope>
    <source>
        <strain evidence="1">KEN1</strain>
    </source>
</reference>
<protein>
    <submittedName>
        <fullName evidence="1">Uncharacterized protein</fullName>
    </submittedName>
</protein>
<accession>A0AAW2Y6D7</accession>
<dbReference type="AlphaFoldDB" id="A0AAW2Y6D7"/>
<dbReference type="PANTHER" id="PTHR34222">
    <property type="entry name" value="GAG_PRE-INTEGRS DOMAIN-CONTAINING PROTEIN"/>
    <property type="match status" value="1"/>
</dbReference>